<accession>A0A1J5AVU7</accession>
<organism evidence="1 2">
    <name type="scientific">Candidatus Beckwithbacteria bacterium CG2_30_44_31</name>
    <dbReference type="NCBI Taxonomy" id="1805035"/>
    <lineage>
        <taxon>Bacteria</taxon>
        <taxon>Candidatus Beckwithiibacteriota</taxon>
    </lineage>
</organism>
<evidence type="ECO:0000313" key="2">
    <source>
        <dbReference type="Proteomes" id="UP000183605"/>
    </source>
</evidence>
<reference evidence="1 2" key="1">
    <citation type="journal article" date="2016" name="Environ. Microbiol.">
        <title>Genomic resolution of a cold subsurface aquifer community provides metabolic insights for novel microbes adapted to high CO concentrations.</title>
        <authorList>
            <person name="Probst A.J."/>
            <person name="Castelle C.J."/>
            <person name="Singh A."/>
            <person name="Brown C.T."/>
            <person name="Anantharaman K."/>
            <person name="Sharon I."/>
            <person name="Hug L.A."/>
            <person name="Burstein D."/>
            <person name="Emerson J.B."/>
            <person name="Thomas B.C."/>
            <person name="Banfield J.F."/>
        </authorList>
    </citation>
    <scope>NUCLEOTIDE SEQUENCE [LARGE SCALE GENOMIC DNA]</scope>
    <source>
        <strain evidence="1">CG2_30_44_31</strain>
    </source>
</reference>
<dbReference type="InterPro" id="IPR010985">
    <property type="entry name" value="Ribbon_hlx_hlx"/>
</dbReference>
<dbReference type="InterPro" id="IPR013321">
    <property type="entry name" value="Arc_rbn_hlx_hlx"/>
</dbReference>
<sequence length="91" mass="10380">MATINISLPGTLALQLDEMVNRFSFSNRSEFIRSLLRRVFTDATLLQESVSWPFAVPPTKLKKTIIAEFRKTGKYSKDFIEDLSEGLDNSH</sequence>
<dbReference type="GO" id="GO:0006355">
    <property type="term" value="P:regulation of DNA-templated transcription"/>
    <property type="evidence" value="ECO:0007669"/>
    <property type="project" value="InterPro"/>
</dbReference>
<evidence type="ECO:0008006" key="3">
    <source>
        <dbReference type="Google" id="ProtNLM"/>
    </source>
</evidence>
<name>A0A1J5AVU7_9BACT</name>
<gene>
    <name evidence="1" type="ORF">AUK18_02425</name>
</gene>
<dbReference type="CDD" id="cd22231">
    <property type="entry name" value="RHH_NikR_HicB-like"/>
    <property type="match status" value="1"/>
</dbReference>
<dbReference type="EMBL" id="MNXQ01000044">
    <property type="protein sequence ID" value="OIP03245.1"/>
    <property type="molecule type" value="Genomic_DNA"/>
</dbReference>
<dbReference type="Gene3D" id="1.10.1220.10">
    <property type="entry name" value="Met repressor-like"/>
    <property type="match status" value="1"/>
</dbReference>
<dbReference type="AlphaFoldDB" id="A0A1J5AVU7"/>
<dbReference type="Proteomes" id="UP000183605">
    <property type="component" value="Unassembled WGS sequence"/>
</dbReference>
<evidence type="ECO:0000313" key="1">
    <source>
        <dbReference type="EMBL" id="OIP03245.1"/>
    </source>
</evidence>
<dbReference type="SUPFAM" id="SSF47598">
    <property type="entry name" value="Ribbon-helix-helix"/>
    <property type="match status" value="1"/>
</dbReference>
<proteinExistence type="predicted"/>
<protein>
    <recommendedName>
        <fullName evidence="3">Ribbon-helix-helix protein CopG domain-containing protein</fullName>
    </recommendedName>
</protein>
<comment type="caution">
    <text evidence="1">The sequence shown here is derived from an EMBL/GenBank/DDBJ whole genome shotgun (WGS) entry which is preliminary data.</text>
</comment>